<keyword evidence="2" id="KW-0813">Transport</keyword>
<evidence type="ECO:0000256" key="2">
    <source>
        <dbReference type="ARBA" id="ARBA00022448"/>
    </source>
</evidence>
<keyword evidence="8" id="KW-1185">Reference proteome</keyword>
<dbReference type="AlphaFoldDB" id="I2FWM9"/>
<evidence type="ECO:0000256" key="4">
    <source>
        <dbReference type="ARBA" id="ARBA00022989"/>
    </source>
</evidence>
<evidence type="ECO:0000256" key="5">
    <source>
        <dbReference type="ARBA" id="ARBA00023136"/>
    </source>
</evidence>
<feature type="transmembrane region" description="Helical" evidence="6">
    <location>
        <begin position="89"/>
        <end position="109"/>
    </location>
</feature>
<proteinExistence type="predicted"/>
<dbReference type="Proteomes" id="UP000006174">
    <property type="component" value="Unassembled WGS sequence"/>
</dbReference>
<feature type="transmembrane region" description="Helical" evidence="6">
    <location>
        <begin position="515"/>
        <end position="535"/>
    </location>
</feature>
<dbReference type="InterPro" id="IPR002293">
    <property type="entry name" value="AA/rel_permease1"/>
</dbReference>
<dbReference type="OMA" id="NVFAFTW"/>
<dbReference type="eggNOG" id="KOG1289">
    <property type="taxonomic scope" value="Eukaryota"/>
</dbReference>
<feature type="transmembrane region" description="Helical" evidence="6">
    <location>
        <begin position="286"/>
        <end position="310"/>
    </location>
</feature>
<dbReference type="STRING" id="1128400.I2FWM9"/>
<dbReference type="PANTHER" id="PTHR45649:SF14">
    <property type="entry name" value="GABA PERMEASE"/>
    <property type="match status" value="1"/>
</dbReference>
<feature type="transmembrane region" description="Helical" evidence="6">
    <location>
        <begin position="176"/>
        <end position="197"/>
    </location>
</feature>
<organism evidence="7 8">
    <name type="scientific">Ustilago hordei</name>
    <name type="common">Barley covered smut fungus</name>
    <dbReference type="NCBI Taxonomy" id="120017"/>
    <lineage>
        <taxon>Eukaryota</taxon>
        <taxon>Fungi</taxon>
        <taxon>Dikarya</taxon>
        <taxon>Basidiomycota</taxon>
        <taxon>Ustilaginomycotina</taxon>
        <taxon>Ustilaginomycetes</taxon>
        <taxon>Ustilaginales</taxon>
        <taxon>Ustilaginaceae</taxon>
        <taxon>Ustilago</taxon>
    </lineage>
</organism>
<feature type="transmembrane region" description="Helical" evidence="6">
    <location>
        <begin position="142"/>
        <end position="164"/>
    </location>
</feature>
<accession>I2FWM9</accession>
<keyword evidence="3 6" id="KW-0812">Transmembrane</keyword>
<feature type="transmembrane region" description="Helical" evidence="6">
    <location>
        <begin position="339"/>
        <end position="365"/>
    </location>
</feature>
<dbReference type="PANTHER" id="PTHR45649">
    <property type="entry name" value="AMINO-ACID PERMEASE BAT1"/>
    <property type="match status" value="1"/>
</dbReference>
<sequence length="545" mass="58537">MNDKLKTMSPKDANSKAQITISEFDHQAPVNYVSDGSQEQARQYADRESGLGNKLSTLGAIALGYTSLSSWIAYSASAATALASGGANVLVWGMIIVGICNMAAAVTIAEPASQFPNASGQAAWVYRLHGRFLSYLTSWTVLLGYVLLSVAAQLITTTILLAMINLTFPDYVIETWHVSVSIIVTAAFAFLVAGIASKLVSRLNVFAFTWSLVGFFVVALTLLIQSRGNYNTLQFALVDITNVSGWGNNFIPWVLGLSQAALSTTALDVPTHFSEEMANPSKQVPIAIFGALATSIVITLAYAFLLVFTLPGLQDIITTSTGFPFAEILRIKTTRSGAIVLLLIPLVSFLITSADVAMAASRCIYGFSRQRGFPFSSFFGKVNKKFDSPLAAGLLVFFCQSCIGCIYIGNTAAFTAIISVPTLLLAVSYSIVAFVCLGARRRGGSERRPGGSMGKVIHDGMASDASEGDSAWDPPYKMPKWFTISANILTIVFTVLLCLFLSLPPVWPVTSANMNYTSAILIGSFLIPALCWIRYGKVYQGPLVH</sequence>
<keyword evidence="4 6" id="KW-1133">Transmembrane helix</keyword>
<name>I2FWM9_USTHO</name>
<dbReference type="Gene3D" id="1.20.1740.10">
    <property type="entry name" value="Amino acid/polyamine transporter I"/>
    <property type="match status" value="1"/>
</dbReference>
<feature type="transmembrane region" description="Helical" evidence="6">
    <location>
        <begin position="415"/>
        <end position="439"/>
    </location>
</feature>
<dbReference type="GO" id="GO:0022857">
    <property type="term" value="F:transmembrane transporter activity"/>
    <property type="evidence" value="ECO:0007669"/>
    <property type="project" value="InterPro"/>
</dbReference>
<reference evidence="7 8" key="1">
    <citation type="journal article" date="2012" name="Plant Cell">
        <title>Genome comparison of barley and maize smut fungi reveals targeted loss of RNA silencing components and species-specific presence of transposable elements.</title>
        <authorList>
            <person name="Laurie J.D."/>
            <person name="Ali S."/>
            <person name="Linning R."/>
            <person name="Mannhaupt G."/>
            <person name="Wong P."/>
            <person name="Gueldener U."/>
            <person name="Muensterkoetter M."/>
            <person name="Moore R."/>
            <person name="Kahmann R."/>
            <person name="Bakkeren G."/>
            <person name="Schirawski J."/>
        </authorList>
    </citation>
    <scope>NUCLEOTIDE SEQUENCE [LARGE SCALE GENOMIC DNA]</scope>
    <source>
        <strain evidence="8">Uh4875-4</strain>
    </source>
</reference>
<gene>
    <name evidence="7" type="ORF">UHOR_05263</name>
</gene>
<feature type="transmembrane region" description="Helical" evidence="6">
    <location>
        <begin position="58"/>
        <end position="82"/>
    </location>
</feature>
<evidence type="ECO:0000256" key="3">
    <source>
        <dbReference type="ARBA" id="ARBA00022692"/>
    </source>
</evidence>
<evidence type="ECO:0000256" key="1">
    <source>
        <dbReference type="ARBA" id="ARBA00004141"/>
    </source>
</evidence>
<dbReference type="Pfam" id="PF13520">
    <property type="entry name" value="AA_permease_2"/>
    <property type="match status" value="1"/>
</dbReference>
<comment type="caution">
    <text evidence="7">The sequence shown here is derived from an EMBL/GenBank/DDBJ whole genome shotgun (WGS) entry which is preliminary data.</text>
</comment>
<protein>
    <submittedName>
        <fullName evidence="7">Related to HNM1-choline permease</fullName>
    </submittedName>
</protein>
<evidence type="ECO:0000313" key="7">
    <source>
        <dbReference type="EMBL" id="CCF51322.1"/>
    </source>
</evidence>
<feature type="transmembrane region" description="Helical" evidence="6">
    <location>
        <begin position="481"/>
        <end position="503"/>
    </location>
</feature>
<keyword evidence="5 6" id="KW-0472">Membrane</keyword>
<evidence type="ECO:0000256" key="6">
    <source>
        <dbReference type="SAM" id="Phobius"/>
    </source>
</evidence>
<evidence type="ECO:0000313" key="8">
    <source>
        <dbReference type="Proteomes" id="UP000006174"/>
    </source>
</evidence>
<dbReference type="HOGENOM" id="CLU_004495_2_3_1"/>
<feature type="transmembrane region" description="Helical" evidence="6">
    <location>
        <begin position="386"/>
        <end position="409"/>
    </location>
</feature>
<dbReference type="EMBL" id="CAGI01000163">
    <property type="protein sequence ID" value="CCF51322.1"/>
    <property type="molecule type" value="Genomic_DNA"/>
</dbReference>
<comment type="subcellular location">
    <subcellularLocation>
        <location evidence="1">Membrane</location>
        <topology evidence="1">Multi-pass membrane protein</topology>
    </subcellularLocation>
</comment>
<dbReference type="OrthoDB" id="3900342at2759"/>
<feature type="transmembrane region" description="Helical" evidence="6">
    <location>
        <begin position="203"/>
        <end position="224"/>
    </location>
</feature>
<dbReference type="GO" id="GO:0016020">
    <property type="term" value="C:membrane"/>
    <property type="evidence" value="ECO:0007669"/>
    <property type="project" value="UniProtKB-SubCell"/>
</dbReference>